<dbReference type="RefSeq" id="WP_356955077.1">
    <property type="nucleotide sequence ID" value="NZ_JBEYBD010000003.1"/>
</dbReference>
<dbReference type="SUPFAM" id="SSF103473">
    <property type="entry name" value="MFS general substrate transporter"/>
    <property type="match status" value="1"/>
</dbReference>
<feature type="transmembrane region" description="Helical" evidence="1">
    <location>
        <begin position="285"/>
        <end position="302"/>
    </location>
</feature>
<dbReference type="EMBL" id="JBEYBF010000002">
    <property type="protein sequence ID" value="MEU1951131.1"/>
    <property type="molecule type" value="Genomic_DNA"/>
</dbReference>
<feature type="transmembrane region" description="Helical" evidence="1">
    <location>
        <begin position="115"/>
        <end position="132"/>
    </location>
</feature>
<accession>A0ABV2WJS5</accession>
<keyword evidence="1" id="KW-0812">Transmembrane</keyword>
<evidence type="ECO:0000313" key="3">
    <source>
        <dbReference type="Proteomes" id="UP001550628"/>
    </source>
</evidence>
<evidence type="ECO:0000256" key="1">
    <source>
        <dbReference type="SAM" id="Phobius"/>
    </source>
</evidence>
<dbReference type="Proteomes" id="UP001550628">
    <property type="component" value="Unassembled WGS sequence"/>
</dbReference>
<dbReference type="InterPro" id="IPR010645">
    <property type="entry name" value="MFS_4"/>
</dbReference>
<dbReference type="Gene3D" id="1.20.1250.20">
    <property type="entry name" value="MFS general substrate transporter like domains"/>
    <property type="match status" value="2"/>
</dbReference>
<proteinExistence type="predicted"/>
<feature type="transmembrane region" description="Helical" evidence="1">
    <location>
        <begin position="20"/>
        <end position="39"/>
    </location>
</feature>
<feature type="transmembrane region" description="Helical" evidence="1">
    <location>
        <begin position="51"/>
        <end position="75"/>
    </location>
</feature>
<feature type="transmembrane region" description="Helical" evidence="1">
    <location>
        <begin position="254"/>
        <end position="273"/>
    </location>
</feature>
<dbReference type="PANTHER" id="PTHR23537">
    <property type="match status" value="1"/>
</dbReference>
<reference evidence="2 3" key="1">
    <citation type="submission" date="2024-06" db="EMBL/GenBank/DDBJ databases">
        <title>The Natural Products Discovery Center: Release of the First 8490 Sequenced Strains for Exploring Actinobacteria Biosynthetic Diversity.</title>
        <authorList>
            <person name="Kalkreuter E."/>
            <person name="Kautsar S.A."/>
            <person name="Yang D."/>
            <person name="Bader C.D."/>
            <person name="Teijaro C.N."/>
            <person name="Fluegel L."/>
            <person name="Davis C.M."/>
            <person name="Simpson J.R."/>
            <person name="Lauterbach L."/>
            <person name="Steele A.D."/>
            <person name="Gui C."/>
            <person name="Meng S."/>
            <person name="Li G."/>
            <person name="Viehrig K."/>
            <person name="Ye F."/>
            <person name="Su P."/>
            <person name="Kiefer A.F."/>
            <person name="Nichols A."/>
            <person name="Cepeda A.J."/>
            <person name="Yan W."/>
            <person name="Fan B."/>
            <person name="Jiang Y."/>
            <person name="Adhikari A."/>
            <person name="Zheng C.-J."/>
            <person name="Schuster L."/>
            <person name="Cowan T.M."/>
            <person name="Smanski M.J."/>
            <person name="Chevrette M.G."/>
            <person name="De Carvalho L.P.S."/>
            <person name="Shen B."/>
        </authorList>
    </citation>
    <scope>NUCLEOTIDE SEQUENCE [LARGE SCALE GENOMIC DNA]</scope>
    <source>
        <strain evidence="2 3">NPDC019708</strain>
    </source>
</reference>
<name>A0ABV2WJS5_9NOCA</name>
<organism evidence="2 3">
    <name type="scientific">Nocardia rhamnosiphila</name>
    <dbReference type="NCBI Taxonomy" id="426716"/>
    <lineage>
        <taxon>Bacteria</taxon>
        <taxon>Bacillati</taxon>
        <taxon>Actinomycetota</taxon>
        <taxon>Actinomycetes</taxon>
        <taxon>Mycobacteriales</taxon>
        <taxon>Nocardiaceae</taxon>
        <taxon>Nocardia</taxon>
    </lineage>
</organism>
<feature type="transmembrane region" description="Helical" evidence="1">
    <location>
        <begin position="87"/>
        <end position="109"/>
    </location>
</feature>
<comment type="caution">
    <text evidence="2">The sequence shown here is derived from an EMBL/GenBank/DDBJ whole genome shotgun (WGS) entry which is preliminary data.</text>
</comment>
<keyword evidence="1" id="KW-0472">Membrane</keyword>
<feature type="transmembrane region" description="Helical" evidence="1">
    <location>
        <begin position="170"/>
        <end position="190"/>
    </location>
</feature>
<dbReference type="InterPro" id="IPR036259">
    <property type="entry name" value="MFS_trans_sf"/>
</dbReference>
<keyword evidence="3" id="KW-1185">Reference proteome</keyword>
<feature type="transmembrane region" description="Helical" evidence="1">
    <location>
        <begin position="228"/>
        <end position="248"/>
    </location>
</feature>
<dbReference type="Pfam" id="PF06779">
    <property type="entry name" value="MFS_4"/>
    <property type="match status" value="1"/>
</dbReference>
<gene>
    <name evidence="2" type="ORF">ABZ510_04660</name>
</gene>
<feature type="transmembrane region" description="Helical" evidence="1">
    <location>
        <begin position="308"/>
        <end position="328"/>
    </location>
</feature>
<keyword evidence="1" id="KW-1133">Transmembrane helix</keyword>
<feature type="transmembrane region" description="Helical" evidence="1">
    <location>
        <begin position="144"/>
        <end position="164"/>
    </location>
</feature>
<evidence type="ECO:0000313" key="2">
    <source>
        <dbReference type="EMBL" id="MEU1951131.1"/>
    </source>
</evidence>
<feature type="transmembrane region" description="Helical" evidence="1">
    <location>
        <begin position="365"/>
        <end position="388"/>
    </location>
</feature>
<protein>
    <submittedName>
        <fullName evidence="2">YbfB/YjiJ family MFS transporter</fullName>
    </submittedName>
</protein>
<dbReference type="PANTHER" id="PTHR23537:SF1">
    <property type="entry name" value="SUGAR TRANSPORTER"/>
    <property type="match status" value="1"/>
</dbReference>
<sequence length="395" mass="39203">MTDLRAAERSGGPALRGRAVGIAAAAGLAAAMGVGRFVFTPLLPIMTASAGISAGDGAVIATGNYAGYLFGAVLLTRRPQLSLRSTFLAWSVVLVASEAGMAATAQVAVATGLRFLAGAASAALFIACAATVAHHRQEGASPGVAFAGVGLGIAISGVYTLLAAPHLSWQGLWLGSAVLTALLLAPAWLLDIRSESGPADSAGDTVMDTGRTGTGQARRAWRLLLGSYFAEGVGYIIIGTFLVAAVAGTGSSSAGASVWTLVGLAAAPATLAWHRIARRLGSGPALVTALAVQAAGAAVAAASDSVAAAAVAAVAFGATFMGVVVLTLDYARRLHIPRAAATLTAVYAIGQVLGPLLVVPVVGHSFATAFTVAAVVIAISAILAFAAARARRAAR</sequence>
<feature type="transmembrane region" description="Helical" evidence="1">
    <location>
        <begin position="340"/>
        <end position="359"/>
    </location>
</feature>